<feature type="compositionally biased region" description="Basic and acidic residues" evidence="7">
    <location>
        <begin position="665"/>
        <end position="678"/>
    </location>
</feature>
<dbReference type="OrthoDB" id="424753at2759"/>
<dbReference type="EMBL" id="CAJPDQ010000017">
    <property type="protein sequence ID" value="CAF9921819.1"/>
    <property type="molecule type" value="Genomic_DNA"/>
</dbReference>
<feature type="compositionally biased region" description="Low complexity" evidence="7">
    <location>
        <begin position="847"/>
        <end position="859"/>
    </location>
</feature>
<feature type="compositionally biased region" description="Low complexity" evidence="7">
    <location>
        <begin position="696"/>
        <end position="710"/>
    </location>
</feature>
<keyword evidence="2 6" id="KW-0645">Protease</keyword>
<evidence type="ECO:0000256" key="4">
    <source>
        <dbReference type="ARBA" id="ARBA00022807"/>
    </source>
</evidence>
<evidence type="ECO:0000313" key="9">
    <source>
        <dbReference type="EMBL" id="CAF9921819.1"/>
    </source>
</evidence>
<feature type="compositionally biased region" description="Basic and acidic residues" evidence="7">
    <location>
        <begin position="1015"/>
        <end position="1024"/>
    </location>
</feature>
<evidence type="ECO:0000256" key="6">
    <source>
        <dbReference type="PROSITE-ProRule" id="PRU00239"/>
    </source>
</evidence>
<feature type="region of interest" description="Disordered" evidence="7">
    <location>
        <begin position="847"/>
        <end position="876"/>
    </location>
</feature>
<evidence type="ECO:0000256" key="2">
    <source>
        <dbReference type="ARBA" id="ARBA00022670"/>
    </source>
</evidence>
<comment type="similarity">
    <text evidence="1">Belongs to the peptidase C2 family.</text>
</comment>
<evidence type="ECO:0000256" key="3">
    <source>
        <dbReference type="ARBA" id="ARBA00022801"/>
    </source>
</evidence>
<evidence type="ECO:0000256" key="1">
    <source>
        <dbReference type="ARBA" id="ARBA00007623"/>
    </source>
</evidence>
<feature type="region of interest" description="Disordered" evidence="7">
    <location>
        <begin position="662"/>
        <end position="729"/>
    </location>
</feature>
<evidence type="ECO:0000259" key="8">
    <source>
        <dbReference type="PROSITE" id="PS50203"/>
    </source>
</evidence>
<feature type="domain" description="Calpain catalytic" evidence="8">
    <location>
        <begin position="172"/>
        <end position="502"/>
    </location>
</feature>
<feature type="compositionally biased region" description="Polar residues" evidence="7">
    <location>
        <begin position="1025"/>
        <end position="1038"/>
    </location>
</feature>
<dbReference type="PROSITE" id="PS50203">
    <property type="entry name" value="CALPAIN_CAT"/>
    <property type="match status" value="1"/>
</dbReference>
<feature type="compositionally biased region" description="Polar residues" evidence="7">
    <location>
        <begin position="1000"/>
        <end position="1014"/>
    </location>
</feature>
<dbReference type="Pfam" id="PF00648">
    <property type="entry name" value="Peptidase_C2"/>
    <property type="match status" value="2"/>
</dbReference>
<protein>
    <recommendedName>
        <fullName evidence="8">Calpain catalytic domain-containing protein</fullName>
    </recommendedName>
</protein>
<keyword evidence="4 6" id="KW-0788">Thiol protease</keyword>
<dbReference type="InterPro" id="IPR022684">
    <property type="entry name" value="Calpain_cysteine_protease"/>
</dbReference>
<feature type="active site" evidence="5 6">
    <location>
        <position position="446"/>
    </location>
</feature>
<organism evidence="9 10">
    <name type="scientific">Gomphillus americanus</name>
    <dbReference type="NCBI Taxonomy" id="1940652"/>
    <lineage>
        <taxon>Eukaryota</taxon>
        <taxon>Fungi</taxon>
        <taxon>Dikarya</taxon>
        <taxon>Ascomycota</taxon>
        <taxon>Pezizomycotina</taxon>
        <taxon>Lecanoromycetes</taxon>
        <taxon>OSLEUM clade</taxon>
        <taxon>Ostropomycetidae</taxon>
        <taxon>Ostropales</taxon>
        <taxon>Graphidaceae</taxon>
        <taxon>Gomphilloideae</taxon>
        <taxon>Gomphillus</taxon>
    </lineage>
</organism>
<dbReference type="SMART" id="SM00230">
    <property type="entry name" value="CysPc"/>
    <property type="match status" value="1"/>
</dbReference>
<feature type="active site" evidence="5 6">
    <location>
        <position position="233"/>
    </location>
</feature>
<dbReference type="GO" id="GO:0006508">
    <property type="term" value="P:proteolysis"/>
    <property type="evidence" value="ECO:0007669"/>
    <property type="project" value="UniProtKB-KW"/>
</dbReference>
<dbReference type="PRINTS" id="PR00704">
    <property type="entry name" value="CALPAIN"/>
</dbReference>
<feature type="compositionally biased region" description="Basic and acidic residues" evidence="7">
    <location>
        <begin position="866"/>
        <end position="876"/>
    </location>
</feature>
<keyword evidence="10" id="KW-1185">Reference proteome</keyword>
<dbReference type="GO" id="GO:0004198">
    <property type="term" value="F:calcium-dependent cysteine-type endopeptidase activity"/>
    <property type="evidence" value="ECO:0007669"/>
    <property type="project" value="InterPro"/>
</dbReference>
<feature type="region of interest" description="Disordered" evidence="7">
    <location>
        <begin position="1"/>
        <end position="20"/>
    </location>
</feature>
<dbReference type="CDD" id="cd00044">
    <property type="entry name" value="CysPc"/>
    <property type="match status" value="1"/>
</dbReference>
<dbReference type="InterPro" id="IPR001300">
    <property type="entry name" value="Peptidase_C2_calpain_cat"/>
</dbReference>
<gene>
    <name evidence="9" type="ORF">GOMPHAMPRED_002410</name>
</gene>
<sequence>MAQSTDPNVMVGPNNVAPQPRPDLMSEGVNSLVNAISSVFTGMATESFAPDGKVNISQIPALLERTANILRDLGQAQESQVVVDNAAPVIQVESKPEPTVLFEDEWKLAISKSTGKILGIFPDNAAAQRIYSDEVEEEIASKNALGSYDSAVKRCRQQVEKIIRECRRTNRKFRDHDFDLNDEDMCLLPIDNKYDYGILPQGYAQTRKIFKKPQFYVDGATASDVKQGQATDCWFLAGIASLTNFKACLTQNYVQVDGDEKVGVYGFVFHRDGEWIYEIVDDFLYTKNPRYGHLNKLTSINTLPWNMLATMPEEKYSATFSEGGSALYFAQSRDENETWLPLLEKAFAKAHGDYWAIGGGHTGEAIEDLTGGITTEIRTEDILDPDELWKEVLLCNKQFIFGCWTPIWPDGAERSEGIVSGHAYSIMKAVEIYIMGEKQRLVLVRNPWGNSEWTGPYSDGSKEMSVALLTQLNHETGDDGMFYMAFEDFLRKFEFIDRIRLIGNDWSCAQCWTNLKIPRTNHFLDTRYVFTMDRADHVVMSLSQLDDRYIRGLVGQYDFSLEFRLEKDGNENAGRVMAESTRGINTERSVNAEIFLEAGKYNVLLKIKADYDDRRMAVRDTVKHYVSTQKKDKLIQLAKKYNSAHMKRGVGDKEDRIFESLTVQEADKQEEDKPKSDSDGNSPAEDSANDSAPPAAGESGEPDPSSSDPAVTASLKPAPGRINIPEERKDKSIENWSPVATIGLRLFTRKARVALSVVREVVDVSNLTGQASTDGKVIIVPAAGPTILVSGKSEKIGNVPPIGDPLPLTPRPTGLDPGTSGSNTLKSVNVEDTSKAFVILDSDGSMKLSSASSVPVSMSNGGVSEGAEKAEDTRSATEQRIELKNKIVGDKPFYLKVHKNHIVPETLDEFKLPWKWSPEPGYIYIQGYLHEHEYEILFEHTRKFLKARQTSITRLTNSLTIQTELLSPTSTPLSPKQLNPAPQPSPNNSQTDPKLEPVSAPNNDNKTPTTSRYKITSDNDKTDTIKTPPSSSGNSISLDNEAAAASHETIPAPQEEAIITVEPENKTNSDPQSNNTVSDTANDVPPEAAAVVLPHLSESPVSTV</sequence>
<dbReference type="InterPro" id="IPR038765">
    <property type="entry name" value="Papain-like_cys_pep_sf"/>
</dbReference>
<comment type="caution">
    <text evidence="9">The sequence shown here is derived from an EMBL/GenBank/DDBJ whole genome shotgun (WGS) entry which is preliminary data.</text>
</comment>
<feature type="compositionally biased region" description="Polar residues" evidence="7">
    <location>
        <begin position="966"/>
        <end position="977"/>
    </location>
</feature>
<evidence type="ECO:0000256" key="5">
    <source>
        <dbReference type="PIRSR" id="PIRSR622684-1"/>
    </source>
</evidence>
<feature type="region of interest" description="Disordered" evidence="7">
    <location>
        <begin position="966"/>
        <end position="1082"/>
    </location>
</feature>
<dbReference type="PANTHER" id="PTHR10183:SF379">
    <property type="entry name" value="CALPAIN-5"/>
    <property type="match status" value="1"/>
</dbReference>
<dbReference type="Proteomes" id="UP000664169">
    <property type="component" value="Unassembled WGS sequence"/>
</dbReference>
<dbReference type="PANTHER" id="PTHR10183">
    <property type="entry name" value="CALPAIN"/>
    <property type="match status" value="1"/>
</dbReference>
<evidence type="ECO:0000256" key="7">
    <source>
        <dbReference type="SAM" id="MobiDB-lite"/>
    </source>
</evidence>
<feature type="compositionally biased region" description="Polar residues" evidence="7">
    <location>
        <begin position="1066"/>
        <end position="1081"/>
    </location>
</feature>
<dbReference type="SUPFAM" id="SSF54001">
    <property type="entry name" value="Cysteine proteinases"/>
    <property type="match status" value="1"/>
</dbReference>
<reference evidence="9" key="1">
    <citation type="submission" date="2021-03" db="EMBL/GenBank/DDBJ databases">
        <authorList>
            <person name="Tagirdzhanova G."/>
        </authorList>
    </citation>
    <scope>NUCLEOTIDE SEQUENCE</scope>
</reference>
<dbReference type="AlphaFoldDB" id="A0A8H3IQ32"/>
<evidence type="ECO:0000313" key="10">
    <source>
        <dbReference type="Proteomes" id="UP000664169"/>
    </source>
</evidence>
<name>A0A8H3IQ32_9LECA</name>
<keyword evidence="3 6" id="KW-0378">Hydrolase</keyword>
<dbReference type="Gene3D" id="3.90.70.10">
    <property type="entry name" value="Cysteine proteinases"/>
    <property type="match status" value="1"/>
</dbReference>
<proteinExistence type="inferred from homology"/>
<accession>A0A8H3IQ32</accession>
<feature type="active site" evidence="5 6">
    <location>
        <position position="422"/>
    </location>
</feature>